<dbReference type="NCBIfam" id="NF008113">
    <property type="entry name" value="PRK10860.1"/>
    <property type="match status" value="1"/>
</dbReference>
<feature type="binding site" evidence="8">
    <location>
        <position position="97"/>
    </location>
    <ligand>
        <name>Zn(2+)</name>
        <dbReference type="ChEBI" id="CHEBI:29105"/>
        <note>catalytic</note>
    </ligand>
</feature>
<dbReference type="PROSITE" id="PS00903">
    <property type="entry name" value="CYT_DCMP_DEAMINASES_1"/>
    <property type="match status" value="1"/>
</dbReference>
<evidence type="ECO:0000313" key="11">
    <source>
        <dbReference type="Proteomes" id="UP000593735"/>
    </source>
</evidence>
<evidence type="ECO:0000256" key="8">
    <source>
        <dbReference type="HAMAP-Rule" id="MF_00972"/>
    </source>
</evidence>
<dbReference type="GO" id="GO:0008270">
    <property type="term" value="F:zinc ion binding"/>
    <property type="evidence" value="ECO:0007669"/>
    <property type="project" value="UniProtKB-UniRule"/>
</dbReference>
<dbReference type="Gene3D" id="3.40.140.10">
    <property type="entry name" value="Cytidine Deaminase, domain 2"/>
    <property type="match status" value="1"/>
</dbReference>
<dbReference type="InterPro" id="IPR002125">
    <property type="entry name" value="CMP_dCMP_dom"/>
</dbReference>
<evidence type="ECO:0000256" key="5">
    <source>
        <dbReference type="ARBA" id="ARBA00022801"/>
    </source>
</evidence>
<dbReference type="GO" id="GO:0002100">
    <property type="term" value="P:tRNA wobble adenosine to inosine editing"/>
    <property type="evidence" value="ECO:0007669"/>
    <property type="project" value="UniProtKB-UniRule"/>
</dbReference>
<dbReference type="InterPro" id="IPR028883">
    <property type="entry name" value="tRNA_aden_deaminase"/>
</dbReference>
<feature type="domain" description="CMP/dCMP-type deaminase" evidence="9">
    <location>
        <begin position="16"/>
        <end position="143"/>
    </location>
</feature>
<evidence type="ECO:0000256" key="7">
    <source>
        <dbReference type="ARBA" id="ARBA00048045"/>
    </source>
</evidence>
<dbReference type="InterPro" id="IPR058535">
    <property type="entry name" value="MafB19-deam"/>
</dbReference>
<dbReference type="EMBL" id="CP063767">
    <property type="protein sequence ID" value="QOY60706.1"/>
    <property type="molecule type" value="Genomic_DNA"/>
</dbReference>
<protein>
    <recommendedName>
        <fullName evidence="8">tRNA-specific adenosine deaminase</fullName>
        <ecNumber evidence="8">3.5.4.33</ecNumber>
    </recommendedName>
</protein>
<dbReference type="Proteomes" id="UP000593735">
    <property type="component" value="Chromosome"/>
</dbReference>
<comment type="cofactor">
    <cofactor evidence="8">
        <name>Zn(2+)</name>
        <dbReference type="ChEBI" id="CHEBI:29105"/>
    </cofactor>
    <text evidence="8">Binds 1 zinc ion per subunit.</text>
</comment>
<proteinExistence type="inferred from homology"/>
<gene>
    <name evidence="8" type="primary">tadA</name>
    <name evidence="10" type="ORF">INP52_00310</name>
</gene>
<evidence type="ECO:0000313" key="10">
    <source>
        <dbReference type="EMBL" id="QOY60706.1"/>
    </source>
</evidence>
<evidence type="ECO:0000256" key="4">
    <source>
        <dbReference type="ARBA" id="ARBA00022723"/>
    </source>
</evidence>
<comment type="similarity">
    <text evidence="1">Belongs to the cytidine and deoxycytidylate deaminase family. ADAT2 subfamily.</text>
</comment>
<dbReference type="InterPro" id="IPR016192">
    <property type="entry name" value="APOBEC/CMP_deaminase_Zn-bd"/>
</dbReference>
<dbReference type="Pfam" id="PF14437">
    <property type="entry name" value="MafB19-deam"/>
    <property type="match status" value="1"/>
</dbReference>
<sequence length="166" mass="17789">MDADETGQTADGDQASEDERYMRLALAEASRAAEEGEVPIGALVVCDDEVVASAHNRRENDADPSAHAELSAIVAASQALGRWRLTGCTVYVTLEPCLMCAGLMVNARIDRCVYGAPDPKGGALGTLFDVSHDERLNHEFEVTPGVLGDEAAAQLRAFFRARRRGV</sequence>
<evidence type="ECO:0000256" key="3">
    <source>
        <dbReference type="ARBA" id="ARBA00022694"/>
    </source>
</evidence>
<feature type="active site" description="Proton donor" evidence="8">
    <location>
        <position position="69"/>
    </location>
</feature>
<dbReference type="KEGG" id="tio:INP52_00310"/>
<feature type="binding site" evidence="8">
    <location>
        <position position="67"/>
    </location>
    <ligand>
        <name>Zn(2+)</name>
        <dbReference type="ChEBI" id="CHEBI:29105"/>
        <note>catalytic</note>
    </ligand>
</feature>
<evidence type="ECO:0000256" key="2">
    <source>
        <dbReference type="ARBA" id="ARBA00011738"/>
    </source>
</evidence>
<dbReference type="PANTHER" id="PTHR11079">
    <property type="entry name" value="CYTOSINE DEAMINASE FAMILY MEMBER"/>
    <property type="match status" value="1"/>
</dbReference>
<comment type="catalytic activity">
    <reaction evidence="7 8">
        <text>adenosine(34) in tRNA + H2O + H(+) = inosine(34) in tRNA + NH4(+)</text>
        <dbReference type="Rhea" id="RHEA:43168"/>
        <dbReference type="Rhea" id="RHEA-COMP:10373"/>
        <dbReference type="Rhea" id="RHEA-COMP:10374"/>
        <dbReference type="ChEBI" id="CHEBI:15377"/>
        <dbReference type="ChEBI" id="CHEBI:15378"/>
        <dbReference type="ChEBI" id="CHEBI:28938"/>
        <dbReference type="ChEBI" id="CHEBI:74411"/>
        <dbReference type="ChEBI" id="CHEBI:82852"/>
        <dbReference type="EC" id="3.5.4.33"/>
    </reaction>
</comment>
<organism evidence="10 11">
    <name type="scientific">Thermophilibacter immobilis</name>
    <dbReference type="NCBI Taxonomy" id="2779519"/>
    <lineage>
        <taxon>Bacteria</taxon>
        <taxon>Bacillati</taxon>
        <taxon>Actinomycetota</taxon>
        <taxon>Coriobacteriia</taxon>
        <taxon>Coriobacteriales</taxon>
        <taxon>Atopobiaceae</taxon>
        <taxon>Thermophilibacter</taxon>
    </lineage>
</organism>
<dbReference type="SUPFAM" id="SSF53927">
    <property type="entry name" value="Cytidine deaminase-like"/>
    <property type="match status" value="1"/>
</dbReference>
<dbReference type="GO" id="GO:0052717">
    <property type="term" value="F:tRNA-specific adenosine-34 deaminase activity"/>
    <property type="evidence" value="ECO:0007669"/>
    <property type="project" value="UniProtKB-UniRule"/>
</dbReference>
<dbReference type="RefSeq" id="WP_194371421.1">
    <property type="nucleotide sequence ID" value="NZ_CP063767.1"/>
</dbReference>
<dbReference type="PANTHER" id="PTHR11079:SF202">
    <property type="entry name" value="TRNA-SPECIFIC ADENOSINE DEAMINASE"/>
    <property type="match status" value="1"/>
</dbReference>
<keyword evidence="5 8" id="KW-0378">Hydrolase</keyword>
<keyword evidence="6 8" id="KW-0862">Zinc</keyword>
<keyword evidence="4 8" id="KW-0479">Metal-binding</keyword>
<dbReference type="InterPro" id="IPR016193">
    <property type="entry name" value="Cytidine_deaminase-like"/>
</dbReference>
<comment type="function">
    <text evidence="8">Catalyzes the deamination of adenosine to inosine at the wobble position 34 of tRNA(Arg2).</text>
</comment>
<evidence type="ECO:0000256" key="1">
    <source>
        <dbReference type="ARBA" id="ARBA00010669"/>
    </source>
</evidence>
<keyword evidence="3 8" id="KW-0819">tRNA processing</keyword>
<name>A0A7S7RTZ0_9ACTN</name>
<evidence type="ECO:0000259" key="9">
    <source>
        <dbReference type="PROSITE" id="PS51747"/>
    </source>
</evidence>
<accession>A0A7S7RTZ0</accession>
<dbReference type="CDD" id="cd01285">
    <property type="entry name" value="nucleoside_deaminase"/>
    <property type="match status" value="1"/>
</dbReference>
<dbReference type="PROSITE" id="PS51747">
    <property type="entry name" value="CYT_DCMP_DEAMINASES_2"/>
    <property type="match status" value="1"/>
</dbReference>
<dbReference type="AlphaFoldDB" id="A0A7S7RTZ0"/>
<evidence type="ECO:0000256" key="6">
    <source>
        <dbReference type="ARBA" id="ARBA00022833"/>
    </source>
</evidence>
<dbReference type="FunFam" id="3.40.140.10:FF:000005">
    <property type="entry name" value="tRNA-specific adenosine deaminase"/>
    <property type="match status" value="1"/>
</dbReference>
<comment type="subunit">
    <text evidence="2 8">Homodimer.</text>
</comment>
<dbReference type="HAMAP" id="MF_00972">
    <property type="entry name" value="tRNA_aden_deaminase"/>
    <property type="match status" value="1"/>
</dbReference>
<feature type="binding site" evidence="8">
    <location>
        <position position="100"/>
    </location>
    <ligand>
        <name>Zn(2+)</name>
        <dbReference type="ChEBI" id="CHEBI:29105"/>
        <note>catalytic</note>
    </ligand>
</feature>
<keyword evidence="11" id="KW-1185">Reference proteome</keyword>
<dbReference type="EC" id="3.5.4.33" evidence="8"/>
<reference evidence="10 11" key="1">
    <citation type="submission" date="2020-10" db="EMBL/GenBank/DDBJ databases">
        <title>Olsenella immobilis sp.nov., isolated from the mud in a fermentation cellar used for the production of Chinese strong-flavoured liquor.</title>
        <authorList>
            <person name="Lu L."/>
        </authorList>
    </citation>
    <scope>NUCLEOTIDE SEQUENCE [LARGE SCALE GENOMIC DNA]</scope>
    <source>
        <strain evidence="10 11">LZLJ-2</strain>
    </source>
</reference>